<evidence type="ECO:0000256" key="4">
    <source>
        <dbReference type="SAM" id="MobiDB-lite"/>
    </source>
</evidence>
<dbReference type="Gene3D" id="1.10.287.470">
    <property type="entry name" value="Helix hairpin bin"/>
    <property type="match status" value="1"/>
</dbReference>
<dbReference type="InterPro" id="IPR058649">
    <property type="entry name" value="CzcB_C"/>
</dbReference>
<keyword evidence="2" id="KW-0813">Transport</keyword>
<feature type="region of interest" description="Disordered" evidence="4">
    <location>
        <begin position="397"/>
        <end position="419"/>
    </location>
</feature>
<evidence type="ECO:0000259" key="6">
    <source>
        <dbReference type="Pfam" id="PF25973"/>
    </source>
</evidence>
<dbReference type="RefSeq" id="WP_273596120.1">
    <property type="nucleotide sequence ID" value="NZ_JAQQXS010000005.1"/>
</dbReference>
<proteinExistence type="inferred from homology"/>
<dbReference type="Pfam" id="PF25954">
    <property type="entry name" value="Beta-barrel_RND_2"/>
    <property type="match status" value="1"/>
</dbReference>
<comment type="similarity">
    <text evidence="1">Belongs to the membrane fusion protein (MFP) (TC 8.A.1) family.</text>
</comment>
<feature type="coiled-coil region" evidence="3">
    <location>
        <begin position="170"/>
        <end position="199"/>
    </location>
</feature>
<feature type="domain" description="CzcB-like C-terminal circularly permuted SH3-like" evidence="7">
    <location>
        <begin position="329"/>
        <end position="388"/>
    </location>
</feature>
<organism evidence="8 9">
    <name type="scientific">Roseateles koreensis</name>
    <dbReference type="NCBI Taxonomy" id="2987526"/>
    <lineage>
        <taxon>Bacteria</taxon>
        <taxon>Pseudomonadati</taxon>
        <taxon>Pseudomonadota</taxon>
        <taxon>Betaproteobacteria</taxon>
        <taxon>Burkholderiales</taxon>
        <taxon>Sphaerotilaceae</taxon>
        <taxon>Roseateles</taxon>
    </lineage>
</organism>
<evidence type="ECO:0000313" key="9">
    <source>
        <dbReference type="Proteomes" id="UP001219862"/>
    </source>
</evidence>
<dbReference type="PANTHER" id="PTHR30097">
    <property type="entry name" value="CATION EFFLUX SYSTEM PROTEIN CUSB"/>
    <property type="match status" value="1"/>
</dbReference>
<feature type="domain" description="CzcB-like barrel-sandwich hybrid" evidence="6">
    <location>
        <begin position="97"/>
        <end position="232"/>
    </location>
</feature>
<comment type="caution">
    <text evidence="8">The sequence shown here is derived from an EMBL/GenBank/DDBJ whole genome shotgun (WGS) entry which is preliminary data.</text>
</comment>
<dbReference type="NCBIfam" id="TIGR01730">
    <property type="entry name" value="RND_mfp"/>
    <property type="match status" value="1"/>
</dbReference>
<dbReference type="Pfam" id="PF25975">
    <property type="entry name" value="CzcB_C"/>
    <property type="match status" value="1"/>
</dbReference>
<gene>
    <name evidence="8" type="ORF">PRZ01_07355</name>
</gene>
<dbReference type="Pfam" id="PF25973">
    <property type="entry name" value="BSH_CzcB"/>
    <property type="match status" value="1"/>
</dbReference>
<dbReference type="Gene3D" id="2.40.50.100">
    <property type="match status" value="1"/>
</dbReference>
<feature type="domain" description="CusB-like beta-barrel" evidence="5">
    <location>
        <begin position="248"/>
        <end position="323"/>
    </location>
</feature>
<dbReference type="Gene3D" id="2.40.30.170">
    <property type="match status" value="1"/>
</dbReference>
<evidence type="ECO:0000256" key="2">
    <source>
        <dbReference type="ARBA" id="ARBA00022448"/>
    </source>
</evidence>
<dbReference type="InterPro" id="IPR058647">
    <property type="entry name" value="BSH_CzcB-like"/>
</dbReference>
<keyword evidence="9" id="KW-1185">Reference proteome</keyword>
<evidence type="ECO:0000313" key="8">
    <source>
        <dbReference type="EMBL" id="MDC8785005.1"/>
    </source>
</evidence>
<evidence type="ECO:0000259" key="7">
    <source>
        <dbReference type="Pfam" id="PF25975"/>
    </source>
</evidence>
<dbReference type="InterPro" id="IPR058792">
    <property type="entry name" value="Beta-barrel_RND_2"/>
</dbReference>
<evidence type="ECO:0000256" key="3">
    <source>
        <dbReference type="SAM" id="Coils"/>
    </source>
</evidence>
<dbReference type="InterPro" id="IPR006143">
    <property type="entry name" value="RND_pump_MFP"/>
</dbReference>
<protein>
    <submittedName>
        <fullName evidence="8">Efflux RND transporter periplasmic adaptor subunit</fullName>
    </submittedName>
</protein>
<dbReference type="InterPro" id="IPR051909">
    <property type="entry name" value="MFP_Cation_Efflux"/>
</dbReference>
<dbReference type="Proteomes" id="UP001219862">
    <property type="component" value="Unassembled WGS sequence"/>
</dbReference>
<evidence type="ECO:0000256" key="1">
    <source>
        <dbReference type="ARBA" id="ARBA00009477"/>
    </source>
</evidence>
<reference evidence="8 9" key="1">
    <citation type="submission" date="2022-10" db="EMBL/GenBank/DDBJ databases">
        <title>paucibacter sp. hw8 Genome sequencing.</title>
        <authorList>
            <person name="Park S."/>
        </authorList>
    </citation>
    <scope>NUCLEOTIDE SEQUENCE [LARGE SCALE GENOMIC DNA]</scope>
    <source>
        <strain evidence="9">hw8</strain>
    </source>
</reference>
<name>A0ABT5KRD4_9BURK</name>
<sequence>MSLPIPFSIGKPVNFQALNFRATAVCLAVAATCLLTLSACKDNAAAPPEPTEAILQGDQLMFPQGHPQLRLIKLAKAVPTEAVDLPMSAKLSWDEARTQRIYPAFAGRVERISADLGQKVSAGAVLAEIASPDFGQAQADAARAHADATLARKQLNRQKELLDAGLVARRDFEQNESDAARAEAELARAEARVKLYGGNANVNQRLSLRASVSGVVVDRNINPGQELRPDQSGPGVPPVFVISDPTRLWVLLDEREADAGVLHVGARFSLELPAWPGRRFEGRVTALADTIDPGSRTIKVRGEIDNHDRLLKAEMLATAHVQRSLGGGVTVPAQAIVLRGERHWVYVQTQANAFAAREVKLSYNGPHVAVVAQGLKAGDMVVSENALLLASQFRMAQDEAKPEAAPPTSAGSATEAKRP</sequence>
<keyword evidence="3" id="KW-0175">Coiled coil</keyword>
<dbReference type="EMBL" id="JAQQXS010000005">
    <property type="protein sequence ID" value="MDC8785005.1"/>
    <property type="molecule type" value="Genomic_DNA"/>
</dbReference>
<dbReference type="SUPFAM" id="SSF111369">
    <property type="entry name" value="HlyD-like secretion proteins"/>
    <property type="match status" value="1"/>
</dbReference>
<dbReference type="Gene3D" id="2.40.420.20">
    <property type="match status" value="1"/>
</dbReference>
<accession>A0ABT5KRD4</accession>
<evidence type="ECO:0000259" key="5">
    <source>
        <dbReference type="Pfam" id="PF25954"/>
    </source>
</evidence>